<feature type="domain" description="Amine oxidase" evidence="1">
    <location>
        <begin position="74"/>
        <end position="515"/>
    </location>
</feature>
<dbReference type="InterPro" id="IPR002937">
    <property type="entry name" value="Amino_oxidase"/>
</dbReference>
<name>A0A6P6UCI7_COFAR</name>
<organism evidence="2 3">
    <name type="scientific">Coffea arabica</name>
    <name type="common">Arabian coffee</name>
    <dbReference type="NCBI Taxonomy" id="13443"/>
    <lineage>
        <taxon>Eukaryota</taxon>
        <taxon>Viridiplantae</taxon>
        <taxon>Streptophyta</taxon>
        <taxon>Embryophyta</taxon>
        <taxon>Tracheophyta</taxon>
        <taxon>Spermatophyta</taxon>
        <taxon>Magnoliopsida</taxon>
        <taxon>eudicotyledons</taxon>
        <taxon>Gunneridae</taxon>
        <taxon>Pentapetalae</taxon>
        <taxon>asterids</taxon>
        <taxon>lamiids</taxon>
        <taxon>Gentianales</taxon>
        <taxon>Rubiaceae</taxon>
        <taxon>Ixoroideae</taxon>
        <taxon>Gardenieae complex</taxon>
        <taxon>Bertiereae - Coffeeae clade</taxon>
        <taxon>Coffeeae</taxon>
        <taxon>Coffea</taxon>
    </lineage>
</organism>
<gene>
    <name evidence="3" type="primary">LOC113709571</name>
</gene>
<sequence>MLGGSWRFSFTITIAPPCFSNKRKYSAAATTTTTSGYGFYCRALEDQQQTQLTSTTLSGSQNKKKVVIVGSGWAGLAAAHHLCKQALDVTVLEGGYEFGPKNRTLAPDDVGIRGFWYPYKNIFNLVDELDIKPFTKWTTSAVYSGDGLEVKFPLFQEVPQLPTPFGTLLYTQLARLSRVDMLTSLPLMAAVIDFDNTDAAWENYDPNRLELLVTARELFRQFGCSERLYRYVLDPLLQVGLFAPAERCSAAATLAILYYFVLAQQRHFDLVLCRGTVKDKIFGPWMDSLKSQGCKFLTGRKVTDITIDEETGCISEVVCGKESLKADAVIFAIGISTMQEIIENSAALCTREEFLKVLNLDSIDILTVKLQLDRKVSIPNASNVSSRFDDSTGWTFFNLNMIYDEHNDDLGTVVQADFYHANDLLPLKDEIIVKRVMSCLSKCIGDFEKAVVVDKDIERFPKYLPHFFPGSYKYMMRGSTSFPNLFMAGDWIISRHGSWSQEKSFVTGLEAANRVVDYLEVGTFAKIIPVEEDEPHIQAFRSLNRNLDELRGQLPWSDYFLQ</sequence>
<dbReference type="InterPro" id="IPR036188">
    <property type="entry name" value="FAD/NAD-bd_sf"/>
</dbReference>
<dbReference type="SUPFAM" id="SSF51905">
    <property type="entry name" value="FAD/NAD(P)-binding domain"/>
    <property type="match status" value="1"/>
</dbReference>
<reference evidence="3" key="2">
    <citation type="submission" date="2025-08" db="UniProtKB">
        <authorList>
            <consortium name="RefSeq"/>
        </authorList>
    </citation>
    <scope>IDENTIFICATION</scope>
    <source>
        <tissue evidence="3">Leaves</tissue>
    </source>
</reference>
<dbReference type="InterPro" id="IPR050464">
    <property type="entry name" value="Zeta_carotene_desat/Oxidored"/>
</dbReference>
<evidence type="ECO:0000313" key="2">
    <source>
        <dbReference type="Proteomes" id="UP001652660"/>
    </source>
</evidence>
<evidence type="ECO:0000313" key="3">
    <source>
        <dbReference type="RefSeq" id="XP_027088169.2"/>
    </source>
</evidence>
<reference evidence="2" key="1">
    <citation type="journal article" date="2025" name="Foods">
        <title>Unveiling the Microbial Signatures of Arabica Coffee Cherries: Insights into Ripeness Specific Diversity, Functional Traits, and Implications for Quality and Safety.</title>
        <authorList>
            <consortium name="RefSeq"/>
            <person name="Tenea G.N."/>
            <person name="Cifuentes V."/>
            <person name="Reyes P."/>
            <person name="Cevallos-Vallejos M."/>
        </authorList>
    </citation>
    <scope>NUCLEOTIDE SEQUENCE [LARGE SCALE GENOMIC DNA]</scope>
</reference>
<accession>A0A6P6UCI7</accession>
<keyword evidence="2" id="KW-1185">Reference proteome</keyword>
<protein>
    <submittedName>
        <fullName evidence="3">Uncharacterized protein isoform X1</fullName>
    </submittedName>
</protein>
<dbReference type="PANTHER" id="PTHR42923:SF24">
    <property type="entry name" value="OS04G0560500 PROTEIN"/>
    <property type="match status" value="1"/>
</dbReference>
<dbReference type="GeneID" id="113709571"/>
<dbReference type="AlphaFoldDB" id="A0A6P6UCI7"/>
<dbReference type="OrthoDB" id="2219495at2759"/>
<dbReference type="GO" id="GO:0016491">
    <property type="term" value="F:oxidoreductase activity"/>
    <property type="evidence" value="ECO:0007669"/>
    <property type="project" value="InterPro"/>
</dbReference>
<dbReference type="Gene3D" id="3.50.50.60">
    <property type="entry name" value="FAD/NAD(P)-binding domain"/>
    <property type="match status" value="2"/>
</dbReference>
<dbReference type="RefSeq" id="XP_027088169.2">
    <property type="nucleotide sequence ID" value="XM_027232368.2"/>
</dbReference>
<dbReference type="PANTHER" id="PTHR42923">
    <property type="entry name" value="PROTOPORPHYRINOGEN OXIDASE"/>
    <property type="match status" value="1"/>
</dbReference>
<proteinExistence type="predicted"/>
<dbReference type="Pfam" id="PF01593">
    <property type="entry name" value="Amino_oxidase"/>
    <property type="match status" value="1"/>
</dbReference>
<dbReference type="Proteomes" id="UP001652660">
    <property type="component" value="Chromosome 9e"/>
</dbReference>
<evidence type="ECO:0000259" key="1">
    <source>
        <dbReference type="Pfam" id="PF01593"/>
    </source>
</evidence>